<proteinExistence type="predicted"/>
<evidence type="ECO:0000259" key="1">
    <source>
        <dbReference type="Pfam" id="PF14206"/>
    </source>
</evidence>
<comment type="caution">
    <text evidence="2">The sequence shown here is derived from an EMBL/GenBank/DDBJ whole genome shotgun (WGS) entry which is preliminary data.</text>
</comment>
<dbReference type="AlphaFoldDB" id="A0A2N5M288"/>
<accession>A0A2N5M288</accession>
<keyword evidence="3" id="KW-1185">Reference proteome</keyword>
<dbReference type="Proteomes" id="UP000234748">
    <property type="component" value="Unassembled WGS sequence"/>
</dbReference>
<reference evidence="2 3" key="1">
    <citation type="submission" date="2017-11" db="EMBL/GenBank/DDBJ databases">
        <title>Comparitive Functional Genomics of Dry Heat Resistant strains isolated from the Viking Spacecraft.</title>
        <authorList>
            <person name="Seuylemezian A."/>
            <person name="Cooper K."/>
            <person name="Vaishampayan P."/>
        </authorList>
    </citation>
    <scope>NUCLEOTIDE SEQUENCE [LARGE SCALE GENOMIC DNA]</scope>
    <source>
        <strain evidence="2 3">V1-29</strain>
    </source>
</reference>
<protein>
    <recommendedName>
        <fullName evidence="1">Cysteine-rich CPCC domain-containing protein</fullName>
    </recommendedName>
</protein>
<organism evidence="2 3">
    <name type="scientific">Peribacillus deserti</name>
    <dbReference type="NCBI Taxonomy" id="673318"/>
    <lineage>
        <taxon>Bacteria</taxon>
        <taxon>Bacillati</taxon>
        <taxon>Bacillota</taxon>
        <taxon>Bacilli</taxon>
        <taxon>Bacillales</taxon>
        <taxon>Bacillaceae</taxon>
        <taxon>Peribacillus</taxon>
    </lineage>
</organism>
<sequence length="91" mass="10369">MKYTCPCCGYKTLDEEPPGTYFICDICCWEDDGVQFNDPDYVGGANSVSFREAQQNFIIYGACDKGSVKHVRKPNLKDIKDPYWTPISDKK</sequence>
<dbReference type="InterPro" id="IPR025983">
    <property type="entry name" value="Cys_rich_CPCC"/>
</dbReference>
<feature type="domain" description="Cysteine-rich CPCC" evidence="1">
    <location>
        <begin position="3"/>
        <end position="75"/>
    </location>
</feature>
<evidence type="ECO:0000313" key="2">
    <source>
        <dbReference type="EMBL" id="PLT28461.1"/>
    </source>
</evidence>
<dbReference type="Pfam" id="PF14206">
    <property type="entry name" value="Cys_rich_CPCC"/>
    <property type="match status" value="1"/>
</dbReference>
<dbReference type="EMBL" id="PGUY01000060">
    <property type="protein sequence ID" value="PLT28461.1"/>
    <property type="molecule type" value="Genomic_DNA"/>
</dbReference>
<dbReference type="RefSeq" id="WP_101644846.1">
    <property type="nucleotide sequence ID" value="NZ_PGUY01000060.1"/>
</dbReference>
<name>A0A2N5M288_9BACI</name>
<dbReference type="OrthoDB" id="1456570at2"/>
<evidence type="ECO:0000313" key="3">
    <source>
        <dbReference type="Proteomes" id="UP000234748"/>
    </source>
</evidence>
<gene>
    <name evidence="2" type="ORF">CUU66_18320</name>
</gene>